<gene>
    <name evidence="1" type="ORF">E5351_00185</name>
</gene>
<dbReference type="RefSeq" id="WP_135960135.1">
    <property type="nucleotide sequence ID" value="NZ_CAQPHE010000001.1"/>
</dbReference>
<comment type="caution">
    <text evidence="1">The sequence shown here is derived from an EMBL/GenBank/DDBJ whole genome shotgun (WGS) entry which is preliminary data.</text>
</comment>
<dbReference type="EMBL" id="SRYV01000001">
    <property type="protein sequence ID" value="TGY17563.1"/>
    <property type="molecule type" value="Genomic_DNA"/>
</dbReference>
<dbReference type="AlphaFoldDB" id="A0A4S2BSM5"/>
<organism evidence="1 2">
    <name type="scientific">Lactobacillus intestinalis</name>
    <dbReference type="NCBI Taxonomy" id="151781"/>
    <lineage>
        <taxon>Bacteria</taxon>
        <taxon>Bacillati</taxon>
        <taxon>Bacillota</taxon>
        <taxon>Bacilli</taxon>
        <taxon>Lactobacillales</taxon>
        <taxon>Lactobacillaceae</taxon>
        <taxon>Lactobacillus</taxon>
    </lineage>
</organism>
<evidence type="ECO:0000313" key="2">
    <source>
        <dbReference type="Proteomes" id="UP000309117"/>
    </source>
</evidence>
<reference evidence="1 2" key="1">
    <citation type="submission" date="2019-04" db="EMBL/GenBank/DDBJ databases">
        <title>Microbes associate with the intestines of laboratory mice.</title>
        <authorList>
            <person name="Navarre W."/>
            <person name="Wong E."/>
            <person name="Huang K."/>
            <person name="Tropini C."/>
            <person name="Ng K."/>
            <person name="Yu B."/>
        </authorList>
    </citation>
    <scope>NUCLEOTIDE SEQUENCE [LARGE SCALE GENOMIC DNA]</scope>
    <source>
        <strain evidence="1 2">NM61_E11</strain>
    </source>
</reference>
<sequence length="120" mass="14014">MYIAEQMKNFSYFAEKDDMTHASDAIILICQETLMKPSEVLLEIKEASYRKKPADYRMAEKILRAMEESKPINYSHIRDYFKDAKHGIEEAMKSGNPTLIRDYVMAIKLDMDQVLKELSL</sequence>
<name>A0A4S2BSM5_9LACO</name>
<proteinExistence type="predicted"/>
<dbReference type="Proteomes" id="UP000309117">
    <property type="component" value="Unassembled WGS sequence"/>
</dbReference>
<protein>
    <submittedName>
        <fullName evidence="1">Uncharacterized protein</fullName>
    </submittedName>
</protein>
<accession>A0A4S2BSM5</accession>
<evidence type="ECO:0000313" key="1">
    <source>
        <dbReference type="EMBL" id="TGY17563.1"/>
    </source>
</evidence>